<feature type="transmembrane region" description="Helical" evidence="2">
    <location>
        <begin position="281"/>
        <end position="301"/>
    </location>
</feature>
<keyword evidence="2" id="KW-1133">Transmembrane helix</keyword>
<evidence type="ECO:0000313" key="4">
    <source>
        <dbReference type="Proteomes" id="UP001054902"/>
    </source>
</evidence>
<dbReference type="EMBL" id="BLLK01000077">
    <property type="protein sequence ID" value="GFH62102.1"/>
    <property type="molecule type" value="Genomic_DNA"/>
</dbReference>
<dbReference type="Proteomes" id="UP001054902">
    <property type="component" value="Unassembled WGS sequence"/>
</dbReference>
<feature type="transmembrane region" description="Helical" evidence="2">
    <location>
        <begin position="48"/>
        <end position="64"/>
    </location>
</feature>
<feature type="transmembrane region" description="Helical" evidence="2">
    <location>
        <begin position="339"/>
        <end position="362"/>
    </location>
</feature>
<name>A0AAD3HFK7_9STRA</name>
<dbReference type="PANTHER" id="PTHR34289:SF8">
    <property type="entry name" value="DUF819 DOMAIN-CONTAINING PROTEIN"/>
    <property type="match status" value="1"/>
</dbReference>
<feature type="transmembrane region" description="Helical" evidence="2">
    <location>
        <begin position="307"/>
        <end position="327"/>
    </location>
</feature>
<keyword evidence="2" id="KW-0472">Membrane</keyword>
<dbReference type="InterPro" id="IPR008537">
    <property type="entry name" value="DUF819"/>
</dbReference>
<organism evidence="3 4">
    <name type="scientific">Chaetoceros tenuissimus</name>
    <dbReference type="NCBI Taxonomy" id="426638"/>
    <lineage>
        <taxon>Eukaryota</taxon>
        <taxon>Sar</taxon>
        <taxon>Stramenopiles</taxon>
        <taxon>Ochrophyta</taxon>
        <taxon>Bacillariophyta</taxon>
        <taxon>Coscinodiscophyceae</taxon>
        <taxon>Chaetocerotophycidae</taxon>
        <taxon>Chaetocerotales</taxon>
        <taxon>Chaetocerotaceae</taxon>
        <taxon>Chaetoceros</taxon>
    </lineage>
</organism>
<evidence type="ECO:0000313" key="3">
    <source>
        <dbReference type="EMBL" id="GFH62102.1"/>
    </source>
</evidence>
<feature type="transmembrane region" description="Helical" evidence="2">
    <location>
        <begin position="395"/>
        <end position="422"/>
    </location>
</feature>
<dbReference type="Pfam" id="PF05684">
    <property type="entry name" value="DUF819"/>
    <property type="match status" value="1"/>
</dbReference>
<evidence type="ECO:0008006" key="5">
    <source>
        <dbReference type="Google" id="ProtNLM"/>
    </source>
</evidence>
<evidence type="ECO:0000256" key="1">
    <source>
        <dbReference type="SAM" id="MobiDB-lite"/>
    </source>
</evidence>
<reference evidence="3 4" key="1">
    <citation type="journal article" date="2021" name="Sci. Rep.">
        <title>The genome of the diatom Chaetoceros tenuissimus carries an ancient integrated fragment of an extant virus.</title>
        <authorList>
            <person name="Hongo Y."/>
            <person name="Kimura K."/>
            <person name="Takaki Y."/>
            <person name="Yoshida Y."/>
            <person name="Baba S."/>
            <person name="Kobayashi G."/>
            <person name="Nagasaki K."/>
            <person name="Hano T."/>
            <person name="Tomaru Y."/>
        </authorList>
    </citation>
    <scope>NUCLEOTIDE SEQUENCE [LARGE SCALE GENOMIC DNA]</scope>
    <source>
        <strain evidence="3 4">NIES-3715</strain>
    </source>
</reference>
<sequence length="428" mass="45228">MPRSHTRSHMLSTINKNIKSTTGPLTQLNATPISTIASSFANLHKDNFYVMSIIMLVSTLGIKLEQETKFGKTISAPLLTMGMALLIANLNIIPFASSVYSFINSNLVALAIPCLLLDSNLKRVVKDSGSLLQAFFIAGFSTIIATFITFPLIPLKSLGDEGWKVAAALAARHIGGAINFVAVSESLSMNGSAVSAAIAADNVVVALYFLLLFSLAKEGSDEQRKNTNDSDNDVQVRDPEDASSNGNSNISLATIATTMTLATSLVTLGKIATKILFPQTSALPMISILTVIAATFFPSFFQHHATTGTAIGVLFMQMFFAASGAVGSIKLVMQQAPSLFLFSIMQVAIHFLSLVGIGKYIFKLKANELYLASNAAVGGPTTAAAMAQAKNWKALVLPALLVGILGYATATPIALGLGHLLLKLPTLT</sequence>
<gene>
    <name evidence="3" type="ORF">CTEN210_18578</name>
</gene>
<feature type="transmembrane region" description="Helical" evidence="2">
    <location>
        <begin position="194"/>
        <end position="216"/>
    </location>
</feature>
<proteinExistence type="predicted"/>
<comment type="caution">
    <text evidence="3">The sequence shown here is derived from an EMBL/GenBank/DDBJ whole genome shotgun (WGS) entry which is preliminary data.</text>
</comment>
<dbReference type="PANTHER" id="PTHR34289">
    <property type="entry name" value="PROTEIN, PUTATIVE (DUF819)-RELATED"/>
    <property type="match status" value="1"/>
</dbReference>
<keyword evidence="2" id="KW-0812">Transmembrane</keyword>
<feature type="region of interest" description="Disordered" evidence="1">
    <location>
        <begin position="222"/>
        <end position="245"/>
    </location>
</feature>
<feature type="compositionally biased region" description="Basic and acidic residues" evidence="1">
    <location>
        <begin position="222"/>
        <end position="240"/>
    </location>
</feature>
<accession>A0AAD3HFK7</accession>
<keyword evidence="4" id="KW-1185">Reference proteome</keyword>
<dbReference type="AlphaFoldDB" id="A0AAD3HFK7"/>
<feature type="transmembrane region" description="Helical" evidence="2">
    <location>
        <begin position="131"/>
        <end position="153"/>
    </location>
</feature>
<protein>
    <recommendedName>
        <fullName evidence="5">DUF819 domain-containing protein</fullName>
    </recommendedName>
</protein>
<feature type="transmembrane region" description="Helical" evidence="2">
    <location>
        <begin position="76"/>
        <end position="93"/>
    </location>
</feature>
<evidence type="ECO:0000256" key="2">
    <source>
        <dbReference type="SAM" id="Phobius"/>
    </source>
</evidence>